<name>A0ABN9SMC0_9DINO</name>
<feature type="compositionally biased region" description="Low complexity" evidence="1">
    <location>
        <begin position="574"/>
        <end position="584"/>
    </location>
</feature>
<feature type="region of interest" description="Disordered" evidence="1">
    <location>
        <begin position="569"/>
        <end position="599"/>
    </location>
</feature>
<evidence type="ECO:0000313" key="3">
    <source>
        <dbReference type="Proteomes" id="UP001189429"/>
    </source>
</evidence>
<sequence>MGMAAPGRIRGKSKAGDAGEGWACLAAEQREPRELTDAGIVDAPEAPSGDEGHAAVRTELSDCLEKEVKGIAAGVSLLRPERDSESKCAFACGLCPFRSFSTQLLLRARVSKCRVRETRFVASGAKQFDVVRAPFDNDWLLRAPPGDFLKRSATTTRETVSPAVHRGQNAVDQDVVLVLDDDGPSYQNKAAVGRSLAHRRVGCTYYTRGFADVLMQESLRHHGRVRPAMLRACARVVEPGSELSSMLPTRVDHWLKLMEDVFNSARVEKRSAALMEECRKHEDFLHVSMGASIRILRRVKGLWSEARRSQTVSVASDQPSSVLYRALRSSCFSNLVYLSLDPVHLPIAYEETHWRKKTVGSKLLRIIVAKFTKVSSALLAQFWGAPFDGTNAPSLRPIEERARQQMLDHSLSKSRVQSVIDNVSAELPWRTTRDFIESIAALSALVPEELARRTHVNNVQLKRRASQQHLRARVREDTCCGYGSKKLFLGGKCDRARADAAALAGPNRSASSATVGPDELAAVRMAVDGLLAATGALQAQPEVAQAVDAIECMVGRAPAAQVPVVAQAPPPTAPAADPAATPAVPLGPRSDVVLPQAPH</sequence>
<dbReference type="EMBL" id="CAUYUJ010011936">
    <property type="protein sequence ID" value="CAK0832929.1"/>
    <property type="molecule type" value="Genomic_DNA"/>
</dbReference>
<reference evidence="2" key="1">
    <citation type="submission" date="2023-10" db="EMBL/GenBank/DDBJ databases">
        <authorList>
            <person name="Chen Y."/>
            <person name="Shah S."/>
            <person name="Dougan E. K."/>
            <person name="Thang M."/>
            <person name="Chan C."/>
        </authorList>
    </citation>
    <scope>NUCLEOTIDE SEQUENCE [LARGE SCALE GENOMIC DNA]</scope>
</reference>
<dbReference type="Proteomes" id="UP001189429">
    <property type="component" value="Unassembled WGS sequence"/>
</dbReference>
<proteinExistence type="predicted"/>
<keyword evidence="3" id="KW-1185">Reference proteome</keyword>
<gene>
    <name evidence="2" type="ORF">PCOR1329_LOCUS30777</name>
</gene>
<evidence type="ECO:0000256" key="1">
    <source>
        <dbReference type="SAM" id="MobiDB-lite"/>
    </source>
</evidence>
<organism evidence="2 3">
    <name type="scientific">Prorocentrum cordatum</name>
    <dbReference type="NCBI Taxonomy" id="2364126"/>
    <lineage>
        <taxon>Eukaryota</taxon>
        <taxon>Sar</taxon>
        <taxon>Alveolata</taxon>
        <taxon>Dinophyceae</taxon>
        <taxon>Prorocentrales</taxon>
        <taxon>Prorocentraceae</taxon>
        <taxon>Prorocentrum</taxon>
    </lineage>
</organism>
<protein>
    <submittedName>
        <fullName evidence="2">Uncharacterized protein</fullName>
    </submittedName>
</protein>
<evidence type="ECO:0000313" key="2">
    <source>
        <dbReference type="EMBL" id="CAK0832929.1"/>
    </source>
</evidence>
<accession>A0ABN9SMC0</accession>
<comment type="caution">
    <text evidence="2">The sequence shown here is derived from an EMBL/GenBank/DDBJ whole genome shotgun (WGS) entry which is preliminary data.</text>
</comment>